<reference evidence="3 4" key="1">
    <citation type="submission" date="2021-08" db="EMBL/GenBank/DDBJ databases">
        <title>Culture and genomic analysis of Symbiopectobacterium purcellii sp. nov. gen. nov., isolated from the leafhopper Empoasca decipiens.</title>
        <authorList>
            <person name="Nadal-Jimenez P."/>
            <person name="Siozios S."/>
            <person name="Halliday N."/>
            <person name="Camara M."/>
            <person name="Hurst G.D.D."/>
        </authorList>
    </citation>
    <scope>NUCLEOTIDE SEQUENCE [LARGE SCALE GENOMIC DNA]</scope>
    <source>
        <strain evidence="3 4">SyEd1</strain>
    </source>
</reference>
<comment type="similarity">
    <text evidence="1">Belongs to the intimin/invasin family.</text>
</comment>
<dbReference type="InterPro" id="IPR013783">
    <property type="entry name" value="Ig-like_fold"/>
</dbReference>
<dbReference type="Gene3D" id="2.60.40.10">
    <property type="entry name" value="Immunoglobulins"/>
    <property type="match status" value="1"/>
</dbReference>
<evidence type="ECO:0000313" key="4">
    <source>
        <dbReference type="Proteomes" id="UP000825886"/>
    </source>
</evidence>
<feature type="domain" description="Big-1" evidence="2">
    <location>
        <begin position="16"/>
        <end position="107"/>
    </location>
</feature>
<dbReference type="Gene3D" id="3.10.100.10">
    <property type="entry name" value="Mannose-Binding Protein A, subunit A"/>
    <property type="match status" value="1"/>
</dbReference>
<dbReference type="EMBL" id="CP081864">
    <property type="protein sequence ID" value="QZN94410.1"/>
    <property type="molecule type" value="Genomic_DNA"/>
</dbReference>
<dbReference type="Pfam" id="PF02369">
    <property type="entry name" value="Big_1"/>
    <property type="match status" value="1"/>
</dbReference>
<name>A0ABX9AL29_9ENTR</name>
<dbReference type="InterPro" id="IPR051715">
    <property type="entry name" value="Intimin-Invasin_domain"/>
</dbReference>
<accession>A0ABX9AL29</accession>
<dbReference type="Proteomes" id="UP000825886">
    <property type="component" value="Chromosome"/>
</dbReference>
<proteinExistence type="inferred from homology"/>
<evidence type="ECO:0000259" key="2">
    <source>
        <dbReference type="PROSITE" id="PS51127"/>
    </source>
</evidence>
<dbReference type="PANTHER" id="PTHR39576">
    <property type="entry name" value="ATTACHING AND EFFACING PROTEIN HOMOLOG-RELATED-RELATED"/>
    <property type="match status" value="1"/>
</dbReference>
<sequence>MKPVFIADNSTATIADADFTVASGALANGTDSNTLSVVVKDGQGNVVPDISVTFALTSGSATLTTPTAPTNAKGVAQATLTSWVAGDNQVTATVGKHTTAAQTSTFKPGAALTGISANGHTFTIGDGFPTTGFHAATFTLNVSESASAYTWNSNQPGAVTINNGQVTLNTPPSGPVIITATPTNGLGEALSYSFTVNSWFTNGGSTTLNWTEANQYCNQQPGFNHLTRAQYNFTSSTTRRVGALWAEWGNLRNYTDSGFSGFEYWTADGDGAGGNNYYVNINFSSFYSGTHSTPRGLICHQGL</sequence>
<dbReference type="Gene3D" id="2.60.40.1080">
    <property type="match status" value="1"/>
</dbReference>
<dbReference type="SMART" id="SM00634">
    <property type="entry name" value="BID_1"/>
    <property type="match status" value="1"/>
</dbReference>
<dbReference type="PROSITE" id="PS51127">
    <property type="entry name" value="BIG1"/>
    <property type="match status" value="1"/>
</dbReference>
<evidence type="ECO:0000313" key="3">
    <source>
        <dbReference type="EMBL" id="QZN94410.1"/>
    </source>
</evidence>
<dbReference type="InterPro" id="IPR016186">
    <property type="entry name" value="C-type_lectin-like/link_sf"/>
</dbReference>
<organism evidence="3 4">
    <name type="scientific">Symbiopectobacterium purcellii</name>
    <dbReference type="NCBI Taxonomy" id="2871826"/>
    <lineage>
        <taxon>Bacteria</taxon>
        <taxon>Pseudomonadati</taxon>
        <taxon>Pseudomonadota</taxon>
        <taxon>Gammaproteobacteria</taxon>
        <taxon>Enterobacterales</taxon>
        <taxon>Enterobacteriaceae</taxon>
    </lineage>
</organism>
<gene>
    <name evidence="3" type="ORF">K6K13_13840</name>
</gene>
<evidence type="ECO:0000256" key="1">
    <source>
        <dbReference type="ARBA" id="ARBA00010116"/>
    </source>
</evidence>
<keyword evidence="4" id="KW-1185">Reference proteome</keyword>
<dbReference type="InterPro" id="IPR003344">
    <property type="entry name" value="Big_1_dom"/>
</dbReference>
<dbReference type="SUPFAM" id="SSF49373">
    <property type="entry name" value="Invasin/intimin cell-adhesion fragments"/>
    <property type="match status" value="2"/>
</dbReference>
<dbReference type="RefSeq" id="WP_222157533.1">
    <property type="nucleotide sequence ID" value="NZ_CP081864.1"/>
</dbReference>
<dbReference type="PANTHER" id="PTHR39576:SF2">
    <property type="entry name" value="ATTACHING AND EFFACING PROTEIN HOMOLOG-RELATED"/>
    <property type="match status" value="1"/>
</dbReference>
<dbReference type="InterPro" id="IPR008964">
    <property type="entry name" value="Invasin/intimin_cell_adhesion"/>
</dbReference>
<protein>
    <submittedName>
        <fullName evidence="3">Ig-like domain-containing protein</fullName>
    </submittedName>
</protein>